<dbReference type="NCBIfam" id="NF001453">
    <property type="entry name" value="PRK00312.1"/>
    <property type="match status" value="1"/>
</dbReference>
<dbReference type="Proteomes" id="UP000294830">
    <property type="component" value="Unassembled WGS sequence"/>
</dbReference>
<feature type="transmembrane region" description="Helical" evidence="8">
    <location>
        <begin position="32"/>
        <end position="52"/>
    </location>
</feature>
<protein>
    <recommendedName>
        <fullName evidence="7">Protein-L-isoaspartate O-methyltransferase</fullName>
        <ecNumber evidence="7">2.1.1.77</ecNumber>
    </recommendedName>
    <alternativeName>
        <fullName evidence="7">L-isoaspartyl protein carboxyl methyltransferase</fullName>
    </alternativeName>
    <alternativeName>
        <fullName evidence="7">Protein L-isoaspartyl methyltransferase</fullName>
    </alternativeName>
    <alternativeName>
        <fullName evidence="7">Protein-beta-aspartate methyltransferase</fullName>
        <shortName evidence="7">PIMT</shortName>
    </alternativeName>
</protein>
<evidence type="ECO:0000256" key="5">
    <source>
        <dbReference type="ARBA" id="ARBA00022679"/>
    </source>
</evidence>
<dbReference type="PANTHER" id="PTHR11579:SF0">
    <property type="entry name" value="PROTEIN-L-ISOASPARTATE(D-ASPARTATE) O-METHYLTRANSFERASE"/>
    <property type="match status" value="1"/>
</dbReference>
<dbReference type="EC" id="2.1.1.77" evidence="7"/>
<dbReference type="PROSITE" id="PS51257">
    <property type="entry name" value="PROKAR_LIPOPROTEIN"/>
    <property type="match status" value="1"/>
</dbReference>
<dbReference type="PANTHER" id="PTHR11579">
    <property type="entry name" value="PROTEIN-L-ISOASPARTATE O-METHYLTRANSFERASE"/>
    <property type="match status" value="1"/>
</dbReference>
<comment type="function">
    <text evidence="7">Catalyzes the methyl esterification of L-isoaspartyl residues in peptides and proteins that result from spontaneous decomposition of normal L-aspartyl and L-asparaginyl residues. It plays a role in the repair and/or degradation of damaged proteins.</text>
</comment>
<keyword evidence="5 7" id="KW-0808">Transferase</keyword>
<evidence type="ECO:0000256" key="4">
    <source>
        <dbReference type="ARBA" id="ARBA00022603"/>
    </source>
</evidence>
<comment type="caution">
    <text evidence="9">The sequence shown here is derived from an EMBL/GenBank/DDBJ whole genome shotgun (WGS) entry which is preliminary data.</text>
</comment>
<dbReference type="FunFam" id="3.40.50.150:FF:000010">
    <property type="entry name" value="Protein-L-isoaspartate O-methyltransferase"/>
    <property type="match status" value="1"/>
</dbReference>
<dbReference type="AlphaFoldDB" id="A0A4R2EFH0"/>
<dbReference type="EMBL" id="SLWB01000007">
    <property type="protein sequence ID" value="TCN67658.1"/>
    <property type="molecule type" value="Genomic_DNA"/>
</dbReference>
<evidence type="ECO:0000256" key="1">
    <source>
        <dbReference type="ARBA" id="ARBA00004496"/>
    </source>
</evidence>
<keyword evidence="10" id="KW-1185">Reference proteome</keyword>
<keyword evidence="6 7" id="KW-0949">S-adenosyl-L-methionine</keyword>
<gene>
    <name evidence="7" type="primary">pcm</name>
    <name evidence="9" type="ORF">CLV25_107117</name>
</gene>
<dbReference type="Gene3D" id="3.40.50.150">
    <property type="entry name" value="Vaccinia Virus protein VP39"/>
    <property type="match status" value="1"/>
</dbReference>
<keyword evidence="8" id="KW-1133">Transmembrane helix</keyword>
<organism evidence="9 10">
    <name type="scientific">Acetobacteroides hydrogenigenes</name>
    <dbReference type="NCBI Taxonomy" id="979970"/>
    <lineage>
        <taxon>Bacteria</taxon>
        <taxon>Pseudomonadati</taxon>
        <taxon>Bacteroidota</taxon>
        <taxon>Bacteroidia</taxon>
        <taxon>Bacteroidales</taxon>
        <taxon>Rikenellaceae</taxon>
        <taxon>Acetobacteroides</taxon>
    </lineage>
</organism>
<evidence type="ECO:0000256" key="2">
    <source>
        <dbReference type="ARBA" id="ARBA00005369"/>
    </source>
</evidence>
<comment type="subcellular location">
    <subcellularLocation>
        <location evidence="1 7">Cytoplasm</location>
    </subcellularLocation>
</comment>
<dbReference type="GO" id="GO:0032259">
    <property type="term" value="P:methylation"/>
    <property type="evidence" value="ECO:0007669"/>
    <property type="project" value="UniProtKB-KW"/>
</dbReference>
<name>A0A4R2EFH0_9BACT</name>
<evidence type="ECO:0000313" key="10">
    <source>
        <dbReference type="Proteomes" id="UP000294830"/>
    </source>
</evidence>
<feature type="active site" evidence="7">
    <location>
        <position position="117"/>
    </location>
</feature>
<dbReference type="InterPro" id="IPR029063">
    <property type="entry name" value="SAM-dependent_MTases_sf"/>
</dbReference>
<dbReference type="GO" id="GO:0005737">
    <property type="term" value="C:cytoplasm"/>
    <property type="evidence" value="ECO:0007669"/>
    <property type="project" value="UniProtKB-SubCell"/>
</dbReference>
<dbReference type="InterPro" id="IPR000682">
    <property type="entry name" value="PCMT"/>
</dbReference>
<keyword evidence="4 7" id="KW-0489">Methyltransferase</keyword>
<dbReference type="GO" id="GO:0004719">
    <property type="term" value="F:protein-L-isoaspartate (D-aspartate) O-methyltransferase activity"/>
    <property type="evidence" value="ECO:0007669"/>
    <property type="project" value="UniProtKB-UniRule"/>
</dbReference>
<comment type="catalytic activity">
    <reaction evidence="7">
        <text>[protein]-L-isoaspartate + S-adenosyl-L-methionine = [protein]-L-isoaspartate alpha-methyl ester + S-adenosyl-L-homocysteine</text>
        <dbReference type="Rhea" id="RHEA:12705"/>
        <dbReference type="Rhea" id="RHEA-COMP:12143"/>
        <dbReference type="Rhea" id="RHEA-COMP:12144"/>
        <dbReference type="ChEBI" id="CHEBI:57856"/>
        <dbReference type="ChEBI" id="CHEBI:59789"/>
        <dbReference type="ChEBI" id="CHEBI:90596"/>
        <dbReference type="ChEBI" id="CHEBI:90598"/>
        <dbReference type="EC" id="2.1.1.77"/>
    </reaction>
</comment>
<reference evidence="9 10" key="1">
    <citation type="submission" date="2019-03" db="EMBL/GenBank/DDBJ databases">
        <title>Genomic Encyclopedia of Archaeal and Bacterial Type Strains, Phase II (KMG-II): from individual species to whole genera.</title>
        <authorList>
            <person name="Goeker M."/>
        </authorList>
    </citation>
    <scope>NUCLEOTIDE SEQUENCE [LARGE SCALE GENOMIC DNA]</scope>
    <source>
        <strain evidence="9 10">RL-C</strain>
    </source>
</reference>
<dbReference type="GO" id="GO:0030091">
    <property type="term" value="P:protein repair"/>
    <property type="evidence" value="ECO:0007669"/>
    <property type="project" value="UniProtKB-UniRule"/>
</dbReference>
<keyword evidence="3 7" id="KW-0963">Cytoplasm</keyword>
<accession>A0A4R2EFH0</accession>
<dbReference type="Pfam" id="PF01135">
    <property type="entry name" value="PCMT"/>
    <property type="match status" value="1"/>
</dbReference>
<dbReference type="NCBIfam" id="TIGR00080">
    <property type="entry name" value="pimt"/>
    <property type="match status" value="1"/>
</dbReference>
<evidence type="ECO:0000256" key="6">
    <source>
        <dbReference type="ARBA" id="ARBA00022691"/>
    </source>
</evidence>
<dbReference type="CDD" id="cd02440">
    <property type="entry name" value="AdoMet_MTases"/>
    <property type="match status" value="1"/>
</dbReference>
<dbReference type="PROSITE" id="PS01279">
    <property type="entry name" value="PCMT"/>
    <property type="match status" value="1"/>
</dbReference>
<comment type="similarity">
    <text evidence="2 7">Belongs to the methyltransferase superfamily. L-isoaspartyl/D-aspartyl protein methyltransferase family.</text>
</comment>
<keyword evidence="8" id="KW-0472">Membrane</keyword>
<evidence type="ECO:0000256" key="7">
    <source>
        <dbReference type="HAMAP-Rule" id="MF_00090"/>
    </source>
</evidence>
<sequence>MKQTYTWTSTIHAFGIGAACGLHHVASYRTRIIFTCSKASLLSVILLLLLSSPARGQNYIRMRENMVQFQIQARGITHQPTLEAMREIPRHLFVPDDYTATAYDDGPLPIGYGQTISQPYIVAFMTEIIKPKATDKVLEIGTGSGYQAAVLSKIVKEVYTIEIVAELGNAAKKRLVNLGYSNVTVRIADGFNGWKERAPFDAIIVTAAAEFIPPPLIEQLKDGGRMIIPIGSPFTLQYLVLVKKKGNKVTTQNVLPVTFVPFTRSGKQP</sequence>
<dbReference type="HAMAP" id="MF_00090">
    <property type="entry name" value="PIMT"/>
    <property type="match status" value="1"/>
</dbReference>
<proteinExistence type="inferred from homology"/>
<evidence type="ECO:0000256" key="8">
    <source>
        <dbReference type="SAM" id="Phobius"/>
    </source>
</evidence>
<keyword evidence="8" id="KW-0812">Transmembrane</keyword>
<dbReference type="SUPFAM" id="SSF53335">
    <property type="entry name" value="S-adenosyl-L-methionine-dependent methyltransferases"/>
    <property type="match status" value="1"/>
</dbReference>
<evidence type="ECO:0000313" key="9">
    <source>
        <dbReference type="EMBL" id="TCN67658.1"/>
    </source>
</evidence>
<evidence type="ECO:0000256" key="3">
    <source>
        <dbReference type="ARBA" id="ARBA00022490"/>
    </source>
</evidence>
<dbReference type="RefSeq" id="WP_207895612.1">
    <property type="nucleotide sequence ID" value="NZ_SLWB01000007.1"/>
</dbReference>